<dbReference type="Gene3D" id="1.25.40.10">
    <property type="entry name" value="Tetratricopeptide repeat domain"/>
    <property type="match status" value="1"/>
</dbReference>
<organism evidence="1 2">
    <name type="scientific">Pseudoduganella aquatica</name>
    <dbReference type="NCBI Taxonomy" id="2660641"/>
    <lineage>
        <taxon>Bacteria</taxon>
        <taxon>Pseudomonadati</taxon>
        <taxon>Pseudomonadota</taxon>
        <taxon>Betaproteobacteria</taxon>
        <taxon>Burkholderiales</taxon>
        <taxon>Oxalobacteraceae</taxon>
        <taxon>Telluria group</taxon>
        <taxon>Pseudoduganella</taxon>
    </lineage>
</organism>
<dbReference type="Proteomes" id="UP000450676">
    <property type="component" value="Unassembled WGS sequence"/>
</dbReference>
<evidence type="ECO:0008006" key="3">
    <source>
        <dbReference type="Google" id="ProtNLM"/>
    </source>
</evidence>
<comment type="caution">
    <text evidence="1">The sequence shown here is derived from an EMBL/GenBank/DDBJ whole genome shotgun (WGS) entry which is preliminary data.</text>
</comment>
<evidence type="ECO:0000313" key="2">
    <source>
        <dbReference type="Proteomes" id="UP000450676"/>
    </source>
</evidence>
<dbReference type="SUPFAM" id="SSF81901">
    <property type="entry name" value="HCP-like"/>
    <property type="match status" value="1"/>
</dbReference>
<dbReference type="RefSeq" id="WP_161072300.1">
    <property type="nucleotide sequence ID" value="NZ_WWCU01000010.1"/>
</dbReference>
<dbReference type="SMART" id="SM00671">
    <property type="entry name" value="SEL1"/>
    <property type="match status" value="3"/>
</dbReference>
<dbReference type="PANTHER" id="PTHR11102">
    <property type="entry name" value="SEL-1-LIKE PROTEIN"/>
    <property type="match status" value="1"/>
</dbReference>
<dbReference type="InterPro" id="IPR011990">
    <property type="entry name" value="TPR-like_helical_dom_sf"/>
</dbReference>
<name>A0A7X4KML4_9BURK</name>
<dbReference type="AlphaFoldDB" id="A0A7X4KML4"/>
<dbReference type="Pfam" id="PF08238">
    <property type="entry name" value="Sel1"/>
    <property type="match status" value="3"/>
</dbReference>
<sequence>MRRKAYGHGAEILIWLAAGLSHIALAQSPALGQEPQQSSTVVVAAPRPVKQPMVDTEARIRKIVSGQATAFEGLLRWCLKGPITNLDFKIMCGRSHIQAKDKSLGEGLEAFEKHDYAIALQRFEAAHEKVGYPDAALMLAHMHRQGLGTPKDAVQGIRWLRAVAEDRFNPHRDRMRFNPRKPETTNARIEAAMALARIYQLGDEAERDWAEAERWYVRAAEFGFVPAWNTLGEYYLGRDGVVRDLDRAYRYFSMAAEEGHSGAQLAIGWMSALGEHAQAAPELAKPAGHGLPGPMASAAADEMVLPAESHGQAGEGLAMVRVTGLRAVPWKSYGAMRAAVSAYEKHQSLAPDAVFSFALMPPAGMQLPPNFALRVRTETGQEFPIPLEHGELFTLPLLPDLEAEADLVSNFKGGTLRIGLLVHTPTVSPEKLRLGDLRLRYEINAAIAMFDDPQEYDAQCKGTGRWSRCKRPSKAIWHQPWAATSGAWIIEGSRRTPLQANDDPKNPMYRMPIASGQWSNDAIIEFDYKVPLLRPRKLFEVAIYNAND</sequence>
<accession>A0A7X4KML4</accession>
<keyword evidence="2" id="KW-1185">Reference proteome</keyword>
<gene>
    <name evidence="1" type="ORF">GTP77_11495</name>
</gene>
<dbReference type="EMBL" id="WWCU01000010">
    <property type="protein sequence ID" value="MYN07960.1"/>
    <property type="molecule type" value="Genomic_DNA"/>
</dbReference>
<protein>
    <recommendedName>
        <fullName evidence="3">Sel1 repeat family protein</fullName>
    </recommendedName>
</protein>
<dbReference type="InterPro" id="IPR050767">
    <property type="entry name" value="Sel1_AlgK"/>
</dbReference>
<proteinExistence type="predicted"/>
<evidence type="ECO:0000313" key="1">
    <source>
        <dbReference type="EMBL" id="MYN07960.1"/>
    </source>
</evidence>
<reference evidence="1 2" key="1">
    <citation type="submission" date="2019-12" db="EMBL/GenBank/DDBJ databases">
        <title>Novel species isolated from a subtropical stream in China.</title>
        <authorList>
            <person name="Lu H."/>
        </authorList>
    </citation>
    <scope>NUCLEOTIDE SEQUENCE [LARGE SCALE GENOMIC DNA]</scope>
    <source>
        <strain evidence="1 2">FT127W</strain>
    </source>
</reference>
<dbReference type="PANTHER" id="PTHR11102:SF160">
    <property type="entry name" value="ERAD-ASSOCIATED E3 UBIQUITIN-PROTEIN LIGASE COMPONENT HRD3"/>
    <property type="match status" value="1"/>
</dbReference>
<dbReference type="InterPro" id="IPR006597">
    <property type="entry name" value="Sel1-like"/>
</dbReference>